<evidence type="ECO:0000313" key="2">
    <source>
        <dbReference type="Proteomes" id="UP001430953"/>
    </source>
</evidence>
<accession>A0AAW2FYW2</accession>
<dbReference type="EMBL" id="JADYXP020000007">
    <property type="protein sequence ID" value="KAL0120973.1"/>
    <property type="molecule type" value="Genomic_DNA"/>
</dbReference>
<proteinExistence type="predicted"/>
<evidence type="ECO:0000313" key="1">
    <source>
        <dbReference type="EMBL" id="KAL0120973.1"/>
    </source>
</evidence>
<keyword evidence="2" id="KW-1185">Reference proteome</keyword>
<gene>
    <name evidence="1" type="ORF">PUN28_008591</name>
</gene>
<sequence length="68" mass="7931">MEEFLVLLKKFFERTGLVRFDRVSGLFLYPTVAVALNEPLHASRRSRDSELGSLDCSRPLYCIFFPEF</sequence>
<dbReference type="AlphaFoldDB" id="A0AAW2FYW2"/>
<organism evidence="1 2">
    <name type="scientific">Cardiocondyla obscurior</name>
    <dbReference type="NCBI Taxonomy" id="286306"/>
    <lineage>
        <taxon>Eukaryota</taxon>
        <taxon>Metazoa</taxon>
        <taxon>Ecdysozoa</taxon>
        <taxon>Arthropoda</taxon>
        <taxon>Hexapoda</taxon>
        <taxon>Insecta</taxon>
        <taxon>Pterygota</taxon>
        <taxon>Neoptera</taxon>
        <taxon>Endopterygota</taxon>
        <taxon>Hymenoptera</taxon>
        <taxon>Apocrita</taxon>
        <taxon>Aculeata</taxon>
        <taxon>Formicoidea</taxon>
        <taxon>Formicidae</taxon>
        <taxon>Myrmicinae</taxon>
        <taxon>Cardiocondyla</taxon>
    </lineage>
</organism>
<comment type="caution">
    <text evidence="1">The sequence shown here is derived from an EMBL/GenBank/DDBJ whole genome shotgun (WGS) entry which is preliminary data.</text>
</comment>
<protein>
    <submittedName>
        <fullName evidence="1">Uncharacterized protein</fullName>
    </submittedName>
</protein>
<dbReference type="Proteomes" id="UP001430953">
    <property type="component" value="Unassembled WGS sequence"/>
</dbReference>
<name>A0AAW2FYW2_9HYME</name>
<reference evidence="1 2" key="1">
    <citation type="submission" date="2023-03" db="EMBL/GenBank/DDBJ databases">
        <title>High recombination rates correlate with genetic variation in Cardiocondyla obscurior ants.</title>
        <authorList>
            <person name="Errbii M."/>
        </authorList>
    </citation>
    <scope>NUCLEOTIDE SEQUENCE [LARGE SCALE GENOMIC DNA]</scope>
    <source>
        <strain evidence="1">Alpha-2009</strain>
        <tissue evidence="1">Whole body</tissue>
    </source>
</reference>